<dbReference type="CTD" id="969"/>
<dbReference type="InterPro" id="IPR033992">
    <property type="entry name" value="NKR-like_CTLD"/>
</dbReference>
<dbReference type="Gene3D" id="3.10.100.10">
    <property type="entry name" value="Mannose-Binding Protein A, subunit A"/>
    <property type="match status" value="1"/>
</dbReference>
<feature type="domain" description="C-type lectin" evidence="9">
    <location>
        <begin position="92"/>
        <end position="195"/>
    </location>
</feature>
<evidence type="ECO:0000256" key="3">
    <source>
        <dbReference type="ARBA" id="ARBA00022734"/>
    </source>
</evidence>
<proteinExistence type="predicted"/>
<evidence type="ECO:0000256" key="7">
    <source>
        <dbReference type="SAM" id="MobiDB-lite"/>
    </source>
</evidence>
<dbReference type="OMA" id="WFNFTGS"/>
<feature type="transmembrane region" description="Helical" evidence="8">
    <location>
        <begin position="39"/>
        <end position="63"/>
    </location>
</feature>
<dbReference type="GO" id="GO:0030246">
    <property type="term" value="F:carbohydrate binding"/>
    <property type="evidence" value="ECO:0007669"/>
    <property type="project" value="UniProtKB-KW"/>
</dbReference>
<protein>
    <submittedName>
        <fullName evidence="10">CD69 molecule</fullName>
    </submittedName>
</protein>
<dbReference type="AlphaFoldDB" id="A0A8C2YUA0"/>
<keyword evidence="6 8" id="KW-0472">Membrane</keyword>
<dbReference type="RefSeq" id="XP_005378940.1">
    <property type="nucleotide sequence ID" value="XM_005378883.2"/>
</dbReference>
<dbReference type="InterPro" id="IPR016187">
    <property type="entry name" value="CTDL_fold"/>
</dbReference>
<organism evidence="10 11">
    <name type="scientific">Chinchilla lanigera</name>
    <name type="common">Long-tailed chinchilla</name>
    <name type="synonym">Chinchilla villidera</name>
    <dbReference type="NCBI Taxonomy" id="34839"/>
    <lineage>
        <taxon>Eukaryota</taxon>
        <taxon>Metazoa</taxon>
        <taxon>Chordata</taxon>
        <taxon>Craniata</taxon>
        <taxon>Vertebrata</taxon>
        <taxon>Euteleostomi</taxon>
        <taxon>Mammalia</taxon>
        <taxon>Eutheria</taxon>
        <taxon>Euarchontoglires</taxon>
        <taxon>Glires</taxon>
        <taxon>Rodentia</taxon>
        <taxon>Hystricomorpha</taxon>
        <taxon>Chinchillidae</taxon>
        <taxon>Chinchilla</taxon>
    </lineage>
</organism>
<keyword evidence="2 8" id="KW-0812">Transmembrane</keyword>
<dbReference type="Pfam" id="PF00059">
    <property type="entry name" value="Lectin_C"/>
    <property type="match status" value="1"/>
</dbReference>
<dbReference type="GO" id="GO:0071466">
    <property type="term" value="P:cellular response to xenobiotic stimulus"/>
    <property type="evidence" value="ECO:0007669"/>
    <property type="project" value="Ensembl"/>
</dbReference>
<keyword evidence="3" id="KW-0430">Lectin</keyword>
<evidence type="ECO:0000256" key="2">
    <source>
        <dbReference type="ARBA" id="ARBA00022692"/>
    </source>
</evidence>
<keyword evidence="4" id="KW-0735">Signal-anchor</keyword>
<dbReference type="GO" id="GO:0140313">
    <property type="term" value="F:molecular sequestering activity"/>
    <property type="evidence" value="ECO:0007669"/>
    <property type="project" value="Ensembl"/>
</dbReference>
<dbReference type="InterPro" id="IPR001304">
    <property type="entry name" value="C-type_lectin-like"/>
</dbReference>
<dbReference type="GO" id="GO:0009897">
    <property type="term" value="C:external side of plasma membrane"/>
    <property type="evidence" value="ECO:0007669"/>
    <property type="project" value="Ensembl"/>
</dbReference>
<dbReference type="GeneID" id="102020103"/>
<name>A0A8C2YUA0_CHILA</name>
<dbReference type="OrthoDB" id="10059571at2759"/>
<dbReference type="GO" id="GO:2000329">
    <property type="term" value="P:negative regulation of T-helper 17 cell lineage commitment"/>
    <property type="evidence" value="ECO:0007669"/>
    <property type="project" value="Ensembl"/>
</dbReference>
<dbReference type="InterPro" id="IPR016186">
    <property type="entry name" value="C-type_lectin-like/link_sf"/>
</dbReference>
<dbReference type="Proteomes" id="UP000694398">
    <property type="component" value="Unassembled WGS sequence"/>
</dbReference>
<evidence type="ECO:0000256" key="4">
    <source>
        <dbReference type="ARBA" id="ARBA00022968"/>
    </source>
</evidence>
<dbReference type="PANTHER" id="PTHR45710">
    <property type="entry name" value="C-TYPE LECTIN DOMAIN-CONTAINING PROTEIN 180"/>
    <property type="match status" value="1"/>
</dbReference>
<evidence type="ECO:0000256" key="6">
    <source>
        <dbReference type="ARBA" id="ARBA00023136"/>
    </source>
</evidence>
<dbReference type="Ensembl" id="ENSCLAT00000024030.1">
    <property type="protein sequence ID" value="ENSCLAP00000023804.1"/>
    <property type="gene ID" value="ENSCLAG00000016341.1"/>
</dbReference>
<dbReference type="SUPFAM" id="SSF56436">
    <property type="entry name" value="C-type lectin-like"/>
    <property type="match status" value="1"/>
</dbReference>
<dbReference type="GO" id="GO:0003376">
    <property type="term" value="P:sphingosine-1-phosphate receptor signaling pathway"/>
    <property type="evidence" value="ECO:0007669"/>
    <property type="project" value="Ensembl"/>
</dbReference>
<reference evidence="10" key="1">
    <citation type="submission" date="2025-08" db="UniProtKB">
        <authorList>
            <consortium name="Ensembl"/>
        </authorList>
    </citation>
    <scope>IDENTIFICATION</scope>
</reference>
<dbReference type="SMART" id="SM00034">
    <property type="entry name" value="CLECT"/>
    <property type="match status" value="1"/>
</dbReference>
<evidence type="ECO:0000259" key="9">
    <source>
        <dbReference type="PROSITE" id="PS50041"/>
    </source>
</evidence>
<evidence type="ECO:0000256" key="8">
    <source>
        <dbReference type="SAM" id="Phobius"/>
    </source>
</evidence>
<accession>A0A8C2YUA0</accession>
<feature type="region of interest" description="Disordered" evidence="7">
    <location>
        <begin position="1"/>
        <end position="24"/>
    </location>
</feature>
<dbReference type="GO" id="GO:0042802">
    <property type="term" value="F:identical protein binding"/>
    <property type="evidence" value="ECO:0007669"/>
    <property type="project" value="Ensembl"/>
</dbReference>
<dbReference type="PANTHER" id="PTHR45710:SF31">
    <property type="entry name" value="EARLY ACTIVATION ANTIGEN CD69"/>
    <property type="match status" value="1"/>
</dbReference>
<keyword evidence="11" id="KW-1185">Reference proteome</keyword>
<dbReference type="InterPro" id="IPR050828">
    <property type="entry name" value="C-type_lectin/matrix_domain"/>
</dbReference>
<dbReference type="GO" id="GO:0004888">
    <property type="term" value="F:transmembrane signaling receptor activity"/>
    <property type="evidence" value="ECO:0007669"/>
    <property type="project" value="Ensembl"/>
</dbReference>
<evidence type="ECO:0000256" key="5">
    <source>
        <dbReference type="ARBA" id="ARBA00022989"/>
    </source>
</evidence>
<reference evidence="10" key="2">
    <citation type="submission" date="2025-09" db="UniProtKB">
        <authorList>
            <consortium name="Ensembl"/>
        </authorList>
    </citation>
    <scope>IDENTIFICATION</scope>
</reference>
<gene>
    <name evidence="10" type="primary">CD69</name>
</gene>
<dbReference type="GO" id="GO:2000405">
    <property type="term" value="P:negative regulation of T cell migration"/>
    <property type="evidence" value="ECO:0007669"/>
    <property type="project" value="Ensembl"/>
</dbReference>
<evidence type="ECO:0000256" key="1">
    <source>
        <dbReference type="ARBA" id="ARBA00004401"/>
    </source>
</evidence>
<dbReference type="CDD" id="cd03593">
    <property type="entry name" value="CLECT_NK_receptors_like"/>
    <property type="match status" value="1"/>
</dbReference>
<sequence>MSCGDCPITETSSLRQEEGKKNSATTPYFETEHEGCLRVPIPCAVLMVVIITVLIIALTALTVGKYNCPNQYKFSTASESHVSSCSDEWILYHRKCYFFSTTTQSWTSAQNSCSEDGATLAVIDSIKDMAFLKRYAGRAEHWIGLKNETGQTWKWSNGKEFKHWFNLTRSGSCAFLNSTEVSSTECEQSLHWICSKPSRS</sequence>
<keyword evidence="5 8" id="KW-1133">Transmembrane helix</keyword>
<evidence type="ECO:0000313" key="10">
    <source>
        <dbReference type="Ensembl" id="ENSCLAP00000023804.1"/>
    </source>
</evidence>
<dbReference type="GO" id="GO:0072678">
    <property type="term" value="P:T cell migration"/>
    <property type="evidence" value="ECO:0007669"/>
    <property type="project" value="Ensembl"/>
</dbReference>
<evidence type="ECO:0000313" key="11">
    <source>
        <dbReference type="Proteomes" id="UP000694398"/>
    </source>
</evidence>
<dbReference type="GO" id="GO:0032991">
    <property type="term" value="C:protein-containing complex"/>
    <property type="evidence" value="ECO:0007669"/>
    <property type="project" value="Ensembl"/>
</dbReference>
<dbReference type="PROSITE" id="PS50041">
    <property type="entry name" value="C_TYPE_LECTIN_2"/>
    <property type="match status" value="1"/>
</dbReference>
<comment type="subcellular location">
    <subcellularLocation>
        <location evidence="1">Cell membrane</location>
        <topology evidence="1">Single-pass type II membrane protein</topology>
    </subcellularLocation>
</comment>
<dbReference type="GeneTree" id="ENSGT00940000161987"/>